<dbReference type="InterPro" id="IPR036318">
    <property type="entry name" value="FAD-bd_PCMH-like_sf"/>
</dbReference>
<keyword evidence="6 16" id="KW-0132">Cell division</keyword>
<dbReference type="GO" id="GO:0071555">
    <property type="term" value="P:cell wall organization"/>
    <property type="evidence" value="ECO:0007669"/>
    <property type="project" value="UniProtKB-KW"/>
</dbReference>
<keyword evidence="9 16" id="KW-0521">NADP</keyword>
<dbReference type="EC" id="1.3.1.98" evidence="16"/>
<comment type="subcellular location">
    <subcellularLocation>
        <location evidence="3 16">Cytoplasm</location>
    </subcellularLocation>
</comment>
<comment type="function">
    <text evidence="2 16">Cell wall formation.</text>
</comment>
<dbReference type="InterPro" id="IPR016169">
    <property type="entry name" value="FAD-bd_PCMH_sub2"/>
</dbReference>
<dbReference type="PANTHER" id="PTHR21071">
    <property type="entry name" value="UDP-N-ACETYLENOLPYRUVOYLGLUCOSAMINE REDUCTASE"/>
    <property type="match status" value="1"/>
</dbReference>
<keyword evidence="12 16" id="KW-0560">Oxidoreductase</keyword>
<dbReference type="Gene3D" id="3.30.465.10">
    <property type="match status" value="1"/>
</dbReference>
<dbReference type="InterPro" id="IPR003170">
    <property type="entry name" value="MurB"/>
</dbReference>
<dbReference type="UniPathway" id="UPA00219"/>
<dbReference type="InterPro" id="IPR016167">
    <property type="entry name" value="FAD-bd_PCMH_sub1"/>
</dbReference>
<name>A0A2H0VD10_9BACT</name>
<evidence type="ECO:0000256" key="3">
    <source>
        <dbReference type="ARBA" id="ARBA00004496"/>
    </source>
</evidence>
<comment type="caution">
    <text evidence="18">The sequence shown here is derived from an EMBL/GenBank/DDBJ whole genome shotgun (WGS) entry which is preliminary data.</text>
</comment>
<feature type="active site" description="Proton donor" evidence="16">
    <location>
        <position position="225"/>
    </location>
</feature>
<keyword evidence="5 16" id="KW-0963">Cytoplasm</keyword>
<sequence>MNDLVKLAKTKYNIVLEENRQLAPLTTWKIGGPARYFFSAKTPGEIGAAIRLCNQEKMPYYILGGGSNLLVSDAGFEGLVIKLEILKMEVQNDKIIVGAGETMGKVAAISMQNNLSGIEWAVGIPGTVGGALFGNSNCFGGSTGESVRKATLLGRDGEIKTVEKDYFQFDYNYSKLQDTKEIALEVVFGLKKITKEEMNLNRGRIVETAVERSQKQPLGAKVAGSTFKALKQTKDNIQKLDDKYPRWRESALRDGFISTGFIIDKCLGLKGYKLDKMRISEVHSNFFENLGEATAENAKKLIDFVKKECKNKLDINLEEEIKYVGKFK</sequence>
<evidence type="ECO:0000256" key="11">
    <source>
        <dbReference type="ARBA" id="ARBA00022984"/>
    </source>
</evidence>
<evidence type="ECO:0000256" key="10">
    <source>
        <dbReference type="ARBA" id="ARBA00022960"/>
    </source>
</evidence>
<evidence type="ECO:0000256" key="2">
    <source>
        <dbReference type="ARBA" id="ARBA00003921"/>
    </source>
</evidence>
<feature type="active site" evidence="16">
    <location>
        <position position="320"/>
    </location>
</feature>
<organism evidence="18 19">
    <name type="scientific">Candidatus Doudnabacteria bacterium CG10_big_fil_rev_8_21_14_0_10_41_10</name>
    <dbReference type="NCBI Taxonomy" id="1974551"/>
    <lineage>
        <taxon>Bacteria</taxon>
        <taxon>Candidatus Doudnaibacteriota</taxon>
    </lineage>
</organism>
<dbReference type="Proteomes" id="UP000230557">
    <property type="component" value="Unassembled WGS sequence"/>
</dbReference>
<dbReference type="GO" id="GO:0071949">
    <property type="term" value="F:FAD binding"/>
    <property type="evidence" value="ECO:0007669"/>
    <property type="project" value="InterPro"/>
</dbReference>
<keyword evidence="8 16" id="KW-0274">FAD</keyword>
<dbReference type="EMBL" id="PFAJ01000049">
    <property type="protein sequence ID" value="PIR96998.1"/>
    <property type="molecule type" value="Genomic_DNA"/>
</dbReference>
<dbReference type="GO" id="GO:0005829">
    <property type="term" value="C:cytosol"/>
    <property type="evidence" value="ECO:0007669"/>
    <property type="project" value="TreeGrafter"/>
</dbReference>
<dbReference type="PROSITE" id="PS51387">
    <property type="entry name" value="FAD_PCMH"/>
    <property type="match status" value="1"/>
</dbReference>
<evidence type="ECO:0000256" key="12">
    <source>
        <dbReference type="ARBA" id="ARBA00023002"/>
    </source>
</evidence>
<comment type="caution">
    <text evidence="16">Lacks conserved residue(s) required for the propagation of feature annotation.</text>
</comment>
<dbReference type="SUPFAM" id="SSF56176">
    <property type="entry name" value="FAD-binding/transporter-associated domain-like"/>
    <property type="match status" value="1"/>
</dbReference>
<keyword evidence="11 16" id="KW-0573">Peptidoglycan synthesis</keyword>
<dbReference type="NCBIfam" id="TIGR00179">
    <property type="entry name" value="murB"/>
    <property type="match status" value="1"/>
</dbReference>
<evidence type="ECO:0000256" key="5">
    <source>
        <dbReference type="ARBA" id="ARBA00022490"/>
    </source>
</evidence>
<reference evidence="19" key="1">
    <citation type="submission" date="2017-09" db="EMBL/GenBank/DDBJ databases">
        <title>Depth-based differentiation of microbial function through sediment-hosted aquifers and enrichment of novel symbionts in the deep terrestrial subsurface.</title>
        <authorList>
            <person name="Probst A.J."/>
            <person name="Ladd B."/>
            <person name="Jarett J.K."/>
            <person name="Geller-Mcgrath D.E."/>
            <person name="Sieber C.M.K."/>
            <person name="Emerson J.B."/>
            <person name="Anantharaman K."/>
            <person name="Thomas B.C."/>
            <person name="Malmstrom R."/>
            <person name="Stieglmeier M."/>
            <person name="Klingl A."/>
            <person name="Woyke T."/>
            <person name="Ryan C.M."/>
            <person name="Banfield J.F."/>
        </authorList>
    </citation>
    <scope>NUCLEOTIDE SEQUENCE [LARGE SCALE GENOMIC DNA]</scope>
</reference>
<keyword evidence="13 16" id="KW-0131">Cell cycle</keyword>
<gene>
    <name evidence="16 18" type="primary">murB</name>
    <name evidence="18" type="ORF">COT91_03685</name>
</gene>
<dbReference type="InterPro" id="IPR006094">
    <property type="entry name" value="Oxid_FAD_bind_N"/>
</dbReference>
<dbReference type="AlphaFoldDB" id="A0A2H0VD10"/>
<evidence type="ECO:0000313" key="18">
    <source>
        <dbReference type="EMBL" id="PIR96998.1"/>
    </source>
</evidence>
<evidence type="ECO:0000256" key="7">
    <source>
        <dbReference type="ARBA" id="ARBA00022630"/>
    </source>
</evidence>
<evidence type="ECO:0000259" key="17">
    <source>
        <dbReference type="PROSITE" id="PS51387"/>
    </source>
</evidence>
<dbReference type="Gene3D" id="3.30.43.10">
    <property type="entry name" value="Uridine Diphospho-n-acetylenolpyruvylglucosamine Reductase, domain 2"/>
    <property type="match status" value="1"/>
</dbReference>
<dbReference type="PANTHER" id="PTHR21071:SF4">
    <property type="entry name" value="UDP-N-ACETYLENOLPYRUVOYLGLUCOSAMINE REDUCTASE"/>
    <property type="match status" value="1"/>
</dbReference>
<proteinExistence type="inferred from homology"/>
<dbReference type="Pfam" id="PF01565">
    <property type="entry name" value="FAD_binding_4"/>
    <property type="match status" value="1"/>
</dbReference>
<protein>
    <recommendedName>
        <fullName evidence="16">UDP-N-acetylenolpyruvoylglucosamine reductase</fullName>
        <ecNumber evidence="16">1.3.1.98</ecNumber>
    </recommendedName>
    <alternativeName>
        <fullName evidence="16">UDP-N-acetylmuramate dehydrogenase</fullName>
    </alternativeName>
</protein>
<dbReference type="HAMAP" id="MF_00037">
    <property type="entry name" value="MurB"/>
    <property type="match status" value="1"/>
</dbReference>
<comment type="similarity">
    <text evidence="16">Belongs to the MurB family.</text>
</comment>
<accession>A0A2H0VD10</accession>
<evidence type="ECO:0000256" key="13">
    <source>
        <dbReference type="ARBA" id="ARBA00023306"/>
    </source>
</evidence>
<evidence type="ECO:0000256" key="8">
    <source>
        <dbReference type="ARBA" id="ARBA00022827"/>
    </source>
</evidence>
<dbReference type="Gene3D" id="3.90.78.10">
    <property type="entry name" value="UDP-N-acetylenolpyruvoylglucosamine reductase, C-terminal domain"/>
    <property type="match status" value="1"/>
</dbReference>
<evidence type="ECO:0000256" key="9">
    <source>
        <dbReference type="ARBA" id="ARBA00022857"/>
    </source>
</evidence>
<dbReference type="GO" id="GO:0008762">
    <property type="term" value="F:UDP-N-acetylmuramate dehydrogenase activity"/>
    <property type="evidence" value="ECO:0007669"/>
    <property type="project" value="UniProtKB-UniRule"/>
</dbReference>
<evidence type="ECO:0000256" key="1">
    <source>
        <dbReference type="ARBA" id="ARBA00001974"/>
    </source>
</evidence>
<evidence type="ECO:0000256" key="4">
    <source>
        <dbReference type="ARBA" id="ARBA00004752"/>
    </source>
</evidence>
<dbReference type="Pfam" id="PF02873">
    <property type="entry name" value="MurB_C"/>
    <property type="match status" value="1"/>
</dbReference>
<feature type="domain" description="FAD-binding PCMH-type" evidence="17">
    <location>
        <begin position="29"/>
        <end position="193"/>
    </location>
</feature>
<dbReference type="GO" id="GO:0009252">
    <property type="term" value="P:peptidoglycan biosynthetic process"/>
    <property type="evidence" value="ECO:0007669"/>
    <property type="project" value="UniProtKB-UniRule"/>
</dbReference>
<dbReference type="InterPro" id="IPR011601">
    <property type="entry name" value="MurB_C"/>
</dbReference>
<dbReference type="InterPro" id="IPR036635">
    <property type="entry name" value="MurB_C_sf"/>
</dbReference>
<dbReference type="GO" id="GO:0051301">
    <property type="term" value="P:cell division"/>
    <property type="evidence" value="ECO:0007669"/>
    <property type="project" value="UniProtKB-KW"/>
</dbReference>
<comment type="cofactor">
    <cofactor evidence="1 16">
        <name>FAD</name>
        <dbReference type="ChEBI" id="CHEBI:57692"/>
    </cofactor>
</comment>
<keyword evidence="10 16" id="KW-0133">Cell shape</keyword>
<dbReference type="SUPFAM" id="SSF56194">
    <property type="entry name" value="Uridine diphospho-N-Acetylenolpyruvylglucosamine reductase, MurB, C-terminal domain"/>
    <property type="match status" value="1"/>
</dbReference>
<keyword evidence="14 16" id="KW-0961">Cell wall biogenesis/degradation</keyword>
<evidence type="ECO:0000256" key="16">
    <source>
        <dbReference type="HAMAP-Rule" id="MF_00037"/>
    </source>
</evidence>
<keyword evidence="7 16" id="KW-0285">Flavoprotein</keyword>
<evidence type="ECO:0000256" key="14">
    <source>
        <dbReference type="ARBA" id="ARBA00023316"/>
    </source>
</evidence>
<evidence type="ECO:0000256" key="6">
    <source>
        <dbReference type="ARBA" id="ARBA00022618"/>
    </source>
</evidence>
<comment type="pathway">
    <text evidence="4 16">Cell wall biogenesis; peptidoglycan biosynthesis.</text>
</comment>
<evidence type="ECO:0000313" key="19">
    <source>
        <dbReference type="Proteomes" id="UP000230557"/>
    </source>
</evidence>
<evidence type="ECO:0000256" key="15">
    <source>
        <dbReference type="ARBA" id="ARBA00048914"/>
    </source>
</evidence>
<comment type="catalytic activity">
    <reaction evidence="15 16">
        <text>UDP-N-acetyl-alpha-D-muramate + NADP(+) = UDP-N-acetyl-3-O-(1-carboxyvinyl)-alpha-D-glucosamine + NADPH + H(+)</text>
        <dbReference type="Rhea" id="RHEA:12248"/>
        <dbReference type="ChEBI" id="CHEBI:15378"/>
        <dbReference type="ChEBI" id="CHEBI:57783"/>
        <dbReference type="ChEBI" id="CHEBI:58349"/>
        <dbReference type="ChEBI" id="CHEBI:68483"/>
        <dbReference type="ChEBI" id="CHEBI:70757"/>
        <dbReference type="EC" id="1.3.1.98"/>
    </reaction>
</comment>
<dbReference type="InterPro" id="IPR016166">
    <property type="entry name" value="FAD-bd_PCMH"/>
</dbReference>
<dbReference type="GO" id="GO:0008360">
    <property type="term" value="P:regulation of cell shape"/>
    <property type="evidence" value="ECO:0007669"/>
    <property type="project" value="UniProtKB-KW"/>
</dbReference>